<keyword evidence="2" id="KW-0812">Transmembrane</keyword>
<dbReference type="Pfam" id="PF00023">
    <property type="entry name" value="Ank"/>
    <property type="match status" value="1"/>
</dbReference>
<evidence type="ECO:0000313" key="2">
    <source>
        <dbReference type="EMBL" id="CAK9102614.1"/>
    </source>
</evidence>
<evidence type="ECO:0000313" key="3">
    <source>
        <dbReference type="Proteomes" id="UP001642464"/>
    </source>
</evidence>
<keyword evidence="2" id="KW-0472">Membrane</keyword>
<dbReference type="PROSITE" id="PS50297">
    <property type="entry name" value="ANK_REP_REGION"/>
    <property type="match status" value="1"/>
</dbReference>
<reference evidence="2 3" key="1">
    <citation type="submission" date="2024-02" db="EMBL/GenBank/DDBJ databases">
        <authorList>
            <person name="Chen Y."/>
            <person name="Shah S."/>
            <person name="Dougan E. K."/>
            <person name="Thang M."/>
            <person name="Chan C."/>
        </authorList>
    </citation>
    <scope>NUCLEOTIDE SEQUENCE [LARGE SCALE GENOMIC DNA]</scope>
</reference>
<sequence length="208" mass="23332">MAVSHPLEDVQALQPFLLELGDGACPDFELTTVAAKLADRCDHPLLGPCSPNASKDGTAQRSRRIRASSIDLPEEWAQPVVTKGCLQRRIKRRVEREELRRFLTKHNCPHVDARQKKEKTVLQSYFVEGPEEFYPLHLAAKSGNAKMVSLLLRAGANQKQKTSKGRSVLEVAQEAECTDSYLQVLALLEENQTSTWSVNHLRQCLKTT</sequence>
<dbReference type="PROSITE" id="PS50088">
    <property type="entry name" value="ANK_REPEAT"/>
    <property type="match status" value="1"/>
</dbReference>
<name>A0ABP0RPQ2_9DINO</name>
<dbReference type="EMBL" id="CAXAMM010042029">
    <property type="protein sequence ID" value="CAK9102614.1"/>
    <property type="molecule type" value="Genomic_DNA"/>
</dbReference>
<comment type="caution">
    <text evidence="2">The sequence shown here is derived from an EMBL/GenBank/DDBJ whole genome shotgun (WGS) entry which is preliminary data.</text>
</comment>
<dbReference type="SMART" id="SM00248">
    <property type="entry name" value="ANK"/>
    <property type="match status" value="1"/>
</dbReference>
<dbReference type="SUPFAM" id="SSF48403">
    <property type="entry name" value="Ankyrin repeat"/>
    <property type="match status" value="1"/>
</dbReference>
<accession>A0ABP0RPQ2</accession>
<keyword evidence="1" id="KW-0040">ANK repeat</keyword>
<dbReference type="PANTHER" id="PTHR22677">
    <property type="entry name" value="ANKYRIN REPEAT DOMAIN-CONTAINING PROTEIN 60"/>
    <property type="match status" value="1"/>
</dbReference>
<keyword evidence="3" id="KW-1185">Reference proteome</keyword>
<feature type="repeat" description="ANK" evidence="1">
    <location>
        <begin position="131"/>
        <end position="163"/>
    </location>
</feature>
<evidence type="ECO:0000256" key="1">
    <source>
        <dbReference type="PROSITE-ProRule" id="PRU00023"/>
    </source>
</evidence>
<dbReference type="InterPro" id="IPR036770">
    <property type="entry name" value="Ankyrin_rpt-contain_sf"/>
</dbReference>
<organism evidence="2 3">
    <name type="scientific">Durusdinium trenchii</name>
    <dbReference type="NCBI Taxonomy" id="1381693"/>
    <lineage>
        <taxon>Eukaryota</taxon>
        <taxon>Sar</taxon>
        <taxon>Alveolata</taxon>
        <taxon>Dinophyceae</taxon>
        <taxon>Suessiales</taxon>
        <taxon>Symbiodiniaceae</taxon>
        <taxon>Durusdinium</taxon>
    </lineage>
</organism>
<dbReference type="InterPro" id="IPR002110">
    <property type="entry name" value="Ankyrin_rpt"/>
</dbReference>
<proteinExistence type="predicted"/>
<gene>
    <name evidence="2" type="ORF">SCF082_LOCUS47954</name>
</gene>
<dbReference type="Gene3D" id="1.25.40.20">
    <property type="entry name" value="Ankyrin repeat-containing domain"/>
    <property type="match status" value="1"/>
</dbReference>
<protein>
    <submittedName>
        <fullName evidence="2">Transmembrane domain-and RING domain-containing protein 6</fullName>
    </submittedName>
</protein>
<dbReference type="Proteomes" id="UP001642464">
    <property type="component" value="Unassembled WGS sequence"/>
</dbReference>
<dbReference type="PANTHER" id="PTHR22677:SF4">
    <property type="entry name" value="USHER SYNDROME TYPE-1G PROTEIN-LIKE PROTEIN"/>
    <property type="match status" value="1"/>
</dbReference>
<dbReference type="InterPro" id="IPR039323">
    <property type="entry name" value="ANKRD_45/46/60"/>
</dbReference>